<evidence type="ECO:0000313" key="2">
    <source>
        <dbReference type="EMBL" id="SJX60087.1"/>
    </source>
</evidence>
<dbReference type="AlphaFoldDB" id="A0A2N8U513"/>
<evidence type="ECO:0000256" key="1">
    <source>
        <dbReference type="SAM" id="SignalP"/>
    </source>
</evidence>
<feature type="chain" id="PRO_5014990109" description="Mig1 protein" evidence="1">
    <location>
        <begin position="22"/>
        <end position="152"/>
    </location>
</feature>
<keyword evidence="1" id="KW-0732">Signal</keyword>
<sequence>MKITKSAAAVALALFAPTVTGHWLDSSSGPSWKDYCTPGGAKVRDGHACFTAHPRLLFKLIQTDFQGYLGPHTADKASFAVTFAPQSQAELWTDKYALLISTGESTKKGEFCFHLLVYTYSKKGGKLSGFRLKGEDQRCGAEAIALPTYLWE</sequence>
<proteinExistence type="predicted"/>
<name>A0A2N8U513_9BASI</name>
<organism evidence="2 3">
    <name type="scientific">Sporisorium reilianum f. sp. reilianum</name>
    <dbReference type="NCBI Taxonomy" id="72559"/>
    <lineage>
        <taxon>Eukaryota</taxon>
        <taxon>Fungi</taxon>
        <taxon>Dikarya</taxon>
        <taxon>Basidiomycota</taxon>
        <taxon>Ustilaginomycotina</taxon>
        <taxon>Ustilaginomycetes</taxon>
        <taxon>Ustilaginales</taxon>
        <taxon>Ustilaginaceae</taxon>
        <taxon>Sporisorium</taxon>
    </lineage>
</organism>
<accession>A0A2N8U513</accession>
<gene>
    <name evidence="2" type="ORF">SRS1_11401</name>
</gene>
<evidence type="ECO:0000313" key="3">
    <source>
        <dbReference type="Proteomes" id="UP000239563"/>
    </source>
</evidence>
<dbReference type="EMBL" id="LT795054">
    <property type="protein sequence ID" value="SJX60087.1"/>
    <property type="molecule type" value="Genomic_DNA"/>
</dbReference>
<dbReference type="Proteomes" id="UP000239563">
    <property type="component" value="Chromosome I"/>
</dbReference>
<reference evidence="2 3" key="1">
    <citation type="submission" date="2017-02" db="EMBL/GenBank/DDBJ databases">
        <authorList>
            <person name="Peterson S.W."/>
        </authorList>
    </citation>
    <scope>NUCLEOTIDE SEQUENCE [LARGE SCALE GENOMIC DNA]</scope>
    <source>
        <strain evidence="2 3">SRS1_H2-8</strain>
    </source>
</reference>
<feature type="signal peptide" evidence="1">
    <location>
        <begin position="1"/>
        <end position="21"/>
    </location>
</feature>
<evidence type="ECO:0008006" key="4">
    <source>
        <dbReference type="Google" id="ProtNLM"/>
    </source>
</evidence>
<protein>
    <recommendedName>
        <fullName evidence="4">Mig1 protein</fullName>
    </recommendedName>
</protein>